<evidence type="ECO:0000313" key="1">
    <source>
        <dbReference type="EMBL" id="GAG00949.1"/>
    </source>
</evidence>
<organism evidence="1">
    <name type="scientific">marine sediment metagenome</name>
    <dbReference type="NCBI Taxonomy" id="412755"/>
    <lineage>
        <taxon>unclassified sequences</taxon>
        <taxon>metagenomes</taxon>
        <taxon>ecological metagenomes</taxon>
    </lineage>
</organism>
<feature type="non-terminal residue" evidence="1">
    <location>
        <position position="45"/>
    </location>
</feature>
<dbReference type="EMBL" id="BARS01029097">
    <property type="protein sequence ID" value="GAG00949.1"/>
    <property type="molecule type" value="Genomic_DNA"/>
</dbReference>
<name>X0U5D4_9ZZZZ</name>
<gene>
    <name evidence="1" type="ORF">S01H1_45527</name>
</gene>
<sequence>MPTTTGAISELLAPDLRRVYVDTGKERPLEYPLFFNVEEMEWNPL</sequence>
<comment type="caution">
    <text evidence="1">The sequence shown here is derived from an EMBL/GenBank/DDBJ whole genome shotgun (WGS) entry which is preliminary data.</text>
</comment>
<protein>
    <submittedName>
        <fullName evidence="1">Uncharacterized protein</fullName>
    </submittedName>
</protein>
<proteinExistence type="predicted"/>
<accession>X0U5D4</accession>
<dbReference type="AlphaFoldDB" id="X0U5D4"/>
<reference evidence="1" key="1">
    <citation type="journal article" date="2014" name="Front. Microbiol.">
        <title>High frequency of phylogenetically diverse reductive dehalogenase-homologous genes in deep subseafloor sedimentary metagenomes.</title>
        <authorList>
            <person name="Kawai M."/>
            <person name="Futagami T."/>
            <person name="Toyoda A."/>
            <person name="Takaki Y."/>
            <person name="Nishi S."/>
            <person name="Hori S."/>
            <person name="Arai W."/>
            <person name="Tsubouchi T."/>
            <person name="Morono Y."/>
            <person name="Uchiyama I."/>
            <person name="Ito T."/>
            <person name="Fujiyama A."/>
            <person name="Inagaki F."/>
            <person name="Takami H."/>
        </authorList>
    </citation>
    <scope>NUCLEOTIDE SEQUENCE</scope>
    <source>
        <strain evidence="1">Expedition CK06-06</strain>
    </source>
</reference>